<organism evidence="1 2">
    <name type="scientific">Prunus dulcis</name>
    <name type="common">Almond</name>
    <name type="synonym">Amygdalus dulcis</name>
    <dbReference type="NCBI Taxonomy" id="3755"/>
    <lineage>
        <taxon>Eukaryota</taxon>
        <taxon>Viridiplantae</taxon>
        <taxon>Streptophyta</taxon>
        <taxon>Embryophyta</taxon>
        <taxon>Tracheophyta</taxon>
        <taxon>Spermatophyta</taxon>
        <taxon>Magnoliopsida</taxon>
        <taxon>eudicotyledons</taxon>
        <taxon>Gunneridae</taxon>
        <taxon>Pentapetalae</taxon>
        <taxon>rosids</taxon>
        <taxon>fabids</taxon>
        <taxon>Rosales</taxon>
        <taxon>Rosaceae</taxon>
        <taxon>Amygdaloideae</taxon>
        <taxon>Amygdaleae</taxon>
        <taxon>Prunus</taxon>
    </lineage>
</organism>
<dbReference type="EMBL" id="JAJFAZ020000001">
    <property type="protein sequence ID" value="KAI5350059.1"/>
    <property type="molecule type" value="Genomic_DNA"/>
</dbReference>
<comment type="caution">
    <text evidence="1">The sequence shown here is derived from an EMBL/GenBank/DDBJ whole genome shotgun (WGS) entry which is preliminary data.</text>
</comment>
<keyword evidence="2" id="KW-1185">Reference proteome</keyword>
<proteinExistence type="predicted"/>
<gene>
    <name evidence="1" type="ORF">L3X38_002950</name>
</gene>
<dbReference type="CDD" id="cd09272">
    <property type="entry name" value="RNase_HI_RT_Ty1"/>
    <property type="match status" value="1"/>
</dbReference>
<name>A0AAD4WXX9_PRUDU</name>
<evidence type="ECO:0000313" key="2">
    <source>
        <dbReference type="Proteomes" id="UP001054821"/>
    </source>
</evidence>
<reference evidence="1 2" key="1">
    <citation type="journal article" date="2022" name="G3 (Bethesda)">
        <title>Whole-genome sequence and methylome profiling of the almond [Prunus dulcis (Mill.) D.A. Webb] cultivar 'Nonpareil'.</title>
        <authorList>
            <person name="D'Amico-Willman K.M."/>
            <person name="Ouma W.Z."/>
            <person name="Meulia T."/>
            <person name="Sideli G.M."/>
            <person name="Gradziel T.M."/>
            <person name="Fresnedo-Ramirez J."/>
        </authorList>
    </citation>
    <scope>NUCLEOTIDE SEQUENCE [LARGE SCALE GENOMIC DNA]</scope>
    <source>
        <strain evidence="1">Clone GOH B32 T37-40</strain>
    </source>
</reference>
<accession>A0AAD4WXX9</accession>
<evidence type="ECO:0008006" key="3">
    <source>
        <dbReference type="Google" id="ProtNLM"/>
    </source>
</evidence>
<sequence>MKSTSGYAFSFGSGVFSWASVKQHSMALSTTEAEYMSAAEATSQAIWLRFVLEDFGEEQTTATTVFCDNTSAIAMSKNPVFHQRSKHIRRKFHFIRDAIQNGEIDLIYCKGEEQ</sequence>
<evidence type="ECO:0000313" key="1">
    <source>
        <dbReference type="EMBL" id="KAI5350059.1"/>
    </source>
</evidence>
<dbReference type="PANTHER" id="PTHR11439:SF483">
    <property type="entry name" value="PEPTIDE SYNTHASE GLIP-LIKE, PUTATIVE (AFU_ORTHOLOGUE AFUA_3G12920)-RELATED"/>
    <property type="match status" value="1"/>
</dbReference>
<protein>
    <recommendedName>
        <fullName evidence="3">Transposable element protein</fullName>
    </recommendedName>
</protein>
<dbReference type="Proteomes" id="UP001054821">
    <property type="component" value="Chromosome 1"/>
</dbReference>
<dbReference type="AlphaFoldDB" id="A0AAD4WXX9"/>
<dbReference type="PANTHER" id="PTHR11439">
    <property type="entry name" value="GAG-POL-RELATED RETROTRANSPOSON"/>
    <property type="match status" value="1"/>
</dbReference>